<name>A0A0A9CNU5_ARUDO</name>
<evidence type="ECO:0000313" key="1">
    <source>
        <dbReference type="EMBL" id="JAD73157.1"/>
    </source>
</evidence>
<proteinExistence type="predicted"/>
<accession>A0A0A9CNU5</accession>
<protein>
    <submittedName>
        <fullName evidence="1">Uncharacterized protein</fullName>
    </submittedName>
</protein>
<organism evidence="1">
    <name type="scientific">Arundo donax</name>
    <name type="common">Giant reed</name>
    <name type="synonym">Donax arundinaceus</name>
    <dbReference type="NCBI Taxonomy" id="35708"/>
    <lineage>
        <taxon>Eukaryota</taxon>
        <taxon>Viridiplantae</taxon>
        <taxon>Streptophyta</taxon>
        <taxon>Embryophyta</taxon>
        <taxon>Tracheophyta</taxon>
        <taxon>Spermatophyta</taxon>
        <taxon>Magnoliopsida</taxon>
        <taxon>Liliopsida</taxon>
        <taxon>Poales</taxon>
        <taxon>Poaceae</taxon>
        <taxon>PACMAD clade</taxon>
        <taxon>Arundinoideae</taxon>
        <taxon>Arundineae</taxon>
        <taxon>Arundo</taxon>
    </lineage>
</organism>
<reference evidence="1" key="1">
    <citation type="submission" date="2014-09" db="EMBL/GenBank/DDBJ databases">
        <authorList>
            <person name="Magalhaes I.L.F."/>
            <person name="Oliveira U."/>
            <person name="Santos F.R."/>
            <person name="Vidigal T.H.D.A."/>
            <person name="Brescovit A.D."/>
            <person name="Santos A.J."/>
        </authorList>
    </citation>
    <scope>NUCLEOTIDE SEQUENCE</scope>
    <source>
        <tissue evidence="1">Shoot tissue taken approximately 20 cm above the soil surface</tissue>
    </source>
</reference>
<sequence length="11" mass="1288">MGSKNPRELAW</sequence>
<reference evidence="1" key="2">
    <citation type="journal article" date="2015" name="Data Brief">
        <title>Shoot transcriptome of the giant reed, Arundo donax.</title>
        <authorList>
            <person name="Barrero R.A."/>
            <person name="Guerrero F.D."/>
            <person name="Moolhuijzen P."/>
            <person name="Goolsby J.A."/>
            <person name="Tidwell J."/>
            <person name="Bellgard S.E."/>
            <person name="Bellgard M.I."/>
        </authorList>
    </citation>
    <scope>NUCLEOTIDE SEQUENCE</scope>
    <source>
        <tissue evidence="1">Shoot tissue taken approximately 20 cm above the soil surface</tissue>
    </source>
</reference>
<dbReference type="EMBL" id="GBRH01224738">
    <property type="protein sequence ID" value="JAD73157.1"/>
    <property type="molecule type" value="Transcribed_RNA"/>
</dbReference>